<organism evidence="2 3">
    <name type="scientific">Caerostris darwini</name>
    <dbReference type="NCBI Taxonomy" id="1538125"/>
    <lineage>
        <taxon>Eukaryota</taxon>
        <taxon>Metazoa</taxon>
        <taxon>Ecdysozoa</taxon>
        <taxon>Arthropoda</taxon>
        <taxon>Chelicerata</taxon>
        <taxon>Arachnida</taxon>
        <taxon>Araneae</taxon>
        <taxon>Araneomorphae</taxon>
        <taxon>Entelegynae</taxon>
        <taxon>Araneoidea</taxon>
        <taxon>Araneidae</taxon>
        <taxon>Caerostris</taxon>
    </lineage>
</organism>
<feature type="compositionally biased region" description="Basic residues" evidence="1">
    <location>
        <begin position="1"/>
        <end position="15"/>
    </location>
</feature>
<protein>
    <submittedName>
        <fullName evidence="2">Uncharacterized protein</fullName>
    </submittedName>
</protein>
<feature type="compositionally biased region" description="Polar residues" evidence="1">
    <location>
        <begin position="37"/>
        <end position="51"/>
    </location>
</feature>
<evidence type="ECO:0000256" key="1">
    <source>
        <dbReference type="SAM" id="MobiDB-lite"/>
    </source>
</evidence>
<dbReference type="EMBL" id="BPLQ01015627">
    <property type="protein sequence ID" value="GIY89445.1"/>
    <property type="molecule type" value="Genomic_DNA"/>
</dbReference>
<accession>A0AAV4X637</accession>
<dbReference type="AlphaFoldDB" id="A0AAV4X637"/>
<gene>
    <name evidence="2" type="ORF">CDAR_408521</name>
</gene>
<keyword evidence="3" id="KW-1185">Reference proteome</keyword>
<name>A0AAV4X637_9ARAC</name>
<feature type="region of interest" description="Disordered" evidence="1">
    <location>
        <begin position="1"/>
        <end position="71"/>
    </location>
</feature>
<comment type="caution">
    <text evidence="2">The sequence shown here is derived from an EMBL/GenBank/DDBJ whole genome shotgun (WGS) entry which is preliminary data.</text>
</comment>
<proteinExistence type="predicted"/>
<reference evidence="2 3" key="1">
    <citation type="submission" date="2021-06" db="EMBL/GenBank/DDBJ databases">
        <title>Caerostris darwini draft genome.</title>
        <authorList>
            <person name="Kono N."/>
            <person name="Arakawa K."/>
        </authorList>
    </citation>
    <scope>NUCLEOTIDE SEQUENCE [LARGE SCALE GENOMIC DNA]</scope>
</reference>
<evidence type="ECO:0000313" key="3">
    <source>
        <dbReference type="Proteomes" id="UP001054837"/>
    </source>
</evidence>
<sequence>MDRKDKSKRKPRNKNGPKTEKKKSADDRHRSPHSHQKNVQEVFTIESSNPQERPHSRNRVQNIKAFKLKET</sequence>
<dbReference type="Proteomes" id="UP001054837">
    <property type="component" value="Unassembled WGS sequence"/>
</dbReference>
<feature type="compositionally biased region" description="Basic and acidic residues" evidence="1">
    <location>
        <begin position="17"/>
        <end position="29"/>
    </location>
</feature>
<evidence type="ECO:0000313" key="2">
    <source>
        <dbReference type="EMBL" id="GIY89445.1"/>
    </source>
</evidence>